<evidence type="ECO:0000313" key="1">
    <source>
        <dbReference type="EMBL" id="MBD6620653.1"/>
    </source>
</evidence>
<dbReference type="AlphaFoldDB" id="A0AA40T4S4"/>
<keyword evidence="2" id="KW-1185">Reference proteome</keyword>
<reference evidence="1" key="1">
    <citation type="submission" date="2019-07" db="EMBL/GenBank/DDBJ databases">
        <title>Toxilogical consequences of a new and cryptic species of cyanobacteria (Komarekiella delphini-convector) recovered from the epidermis of a bottlenose dolphin and 1500 ft. in the air.</title>
        <authorList>
            <person name="Brown A.O."/>
            <person name="Dvorak P."/>
            <person name="Villanueva C.D."/>
            <person name="Foss A.J."/>
            <person name="Garvey A.D."/>
            <person name="Gibson Q.A."/>
            <person name="Johansen J.R."/>
            <person name="Casamatta D.A."/>
        </authorList>
    </citation>
    <scope>NUCLEOTIDE SEQUENCE</scope>
    <source>
        <strain evidence="1">SJRDD-AB1</strain>
    </source>
</reference>
<dbReference type="Gene3D" id="3.40.190.10">
    <property type="entry name" value="Periplasmic binding protein-like II"/>
    <property type="match status" value="1"/>
</dbReference>
<gene>
    <name evidence="1" type="ORF">FNW02_34015</name>
</gene>
<comment type="caution">
    <text evidence="1">The sequence shown here is derived from an EMBL/GenBank/DDBJ whole genome shotgun (WGS) entry which is preliminary data.</text>
</comment>
<organism evidence="1 2">
    <name type="scientific">Komarekiella delphini-convector SJRDD-AB1</name>
    <dbReference type="NCBI Taxonomy" id="2593771"/>
    <lineage>
        <taxon>Bacteria</taxon>
        <taxon>Bacillati</taxon>
        <taxon>Cyanobacteriota</taxon>
        <taxon>Cyanophyceae</taxon>
        <taxon>Nostocales</taxon>
        <taxon>Nostocaceae</taxon>
        <taxon>Komarekiella</taxon>
        <taxon>Komarekiella delphini-convector</taxon>
    </lineage>
</organism>
<evidence type="ECO:0000313" key="2">
    <source>
        <dbReference type="Proteomes" id="UP001165986"/>
    </source>
</evidence>
<dbReference type="Proteomes" id="UP001165986">
    <property type="component" value="Unassembled WGS sequence"/>
</dbReference>
<accession>A0AA40T4S4</accession>
<sequence>MTVLKSAKDILSGNFVIIAAPKAIADPQKKGAIADFLCRLQKTQTWRESYLKDWAKSYADNIKVEEAIVYQDAIEGEQQRPSELLPVSDQAIASQQQVADTFFQAGVIPSQVDVKQLWDSSFNEDIAKCN</sequence>
<dbReference type="EMBL" id="VJXY01000076">
    <property type="protein sequence ID" value="MBD6620653.1"/>
    <property type="molecule type" value="Genomic_DNA"/>
</dbReference>
<protein>
    <recommendedName>
        <fullName evidence="3">ABC transporter substrate-binding protein</fullName>
    </recommendedName>
</protein>
<proteinExistence type="predicted"/>
<name>A0AA40T4S4_9NOST</name>
<evidence type="ECO:0008006" key="3">
    <source>
        <dbReference type="Google" id="ProtNLM"/>
    </source>
</evidence>